<dbReference type="PANTHER" id="PTHR30537">
    <property type="entry name" value="HTH-TYPE TRANSCRIPTIONAL REGULATOR"/>
    <property type="match status" value="1"/>
</dbReference>
<comment type="similarity">
    <text evidence="1">Belongs to the LysR transcriptional regulatory family.</text>
</comment>
<organism evidence="3">
    <name type="scientific">hydrothermal vent metagenome</name>
    <dbReference type="NCBI Taxonomy" id="652676"/>
    <lineage>
        <taxon>unclassified sequences</taxon>
        <taxon>metagenomes</taxon>
        <taxon>ecological metagenomes</taxon>
    </lineage>
</organism>
<dbReference type="Pfam" id="PF03466">
    <property type="entry name" value="LysR_substrate"/>
    <property type="match status" value="1"/>
</dbReference>
<name>A0A3B0WUY2_9ZZZZ</name>
<evidence type="ECO:0000256" key="1">
    <source>
        <dbReference type="ARBA" id="ARBA00009437"/>
    </source>
</evidence>
<dbReference type="PANTHER" id="PTHR30537:SF5">
    <property type="entry name" value="HTH-TYPE TRANSCRIPTIONAL ACTIVATOR TTDR-RELATED"/>
    <property type="match status" value="1"/>
</dbReference>
<dbReference type="AlphaFoldDB" id="A0A3B0WUY2"/>
<dbReference type="InterPro" id="IPR005119">
    <property type="entry name" value="LysR_subst-bd"/>
</dbReference>
<reference evidence="3" key="1">
    <citation type="submission" date="2018-06" db="EMBL/GenBank/DDBJ databases">
        <authorList>
            <person name="Zhirakovskaya E."/>
        </authorList>
    </citation>
    <scope>NUCLEOTIDE SEQUENCE</scope>
</reference>
<protein>
    <submittedName>
        <fullName evidence="3">Transcriptional regulator, LysR family</fullName>
    </submittedName>
</protein>
<proteinExistence type="inferred from homology"/>
<evidence type="ECO:0000259" key="2">
    <source>
        <dbReference type="Pfam" id="PF03466"/>
    </source>
</evidence>
<sequence>MVSEGFDVGIRIARLEDSSLIARKIAPCKQAFCASPDYFRKNDAPEAPADLALHPCLIYTNDLKPDTWTLHGAKGAQSIKVGPVCADNGEILKAAAISGPGITRLSTFIVGPDINAGRLQQVLTEYCPRKFQFMLFFLHGVIYRRR</sequence>
<dbReference type="GO" id="GO:0006351">
    <property type="term" value="P:DNA-templated transcription"/>
    <property type="evidence" value="ECO:0007669"/>
    <property type="project" value="TreeGrafter"/>
</dbReference>
<feature type="domain" description="LysR substrate-binding" evidence="2">
    <location>
        <begin position="1"/>
        <end position="135"/>
    </location>
</feature>
<dbReference type="EMBL" id="UOFG01000072">
    <property type="protein sequence ID" value="VAW59241.1"/>
    <property type="molecule type" value="Genomic_DNA"/>
</dbReference>
<dbReference type="SUPFAM" id="SSF53850">
    <property type="entry name" value="Periplasmic binding protein-like II"/>
    <property type="match status" value="1"/>
</dbReference>
<evidence type="ECO:0000313" key="3">
    <source>
        <dbReference type="EMBL" id="VAW59241.1"/>
    </source>
</evidence>
<dbReference type="Gene3D" id="3.40.190.10">
    <property type="entry name" value="Periplasmic binding protein-like II"/>
    <property type="match status" value="2"/>
</dbReference>
<dbReference type="InterPro" id="IPR058163">
    <property type="entry name" value="LysR-type_TF_proteobact-type"/>
</dbReference>
<accession>A0A3B0WUY2</accession>
<gene>
    <name evidence="3" type="ORF">MNBD_GAMMA11-2610</name>
</gene>
<dbReference type="GO" id="GO:0043565">
    <property type="term" value="F:sequence-specific DNA binding"/>
    <property type="evidence" value="ECO:0007669"/>
    <property type="project" value="TreeGrafter"/>
</dbReference>
<dbReference type="CDD" id="cd08422">
    <property type="entry name" value="PBP2_CrgA_like"/>
    <property type="match status" value="1"/>
</dbReference>
<dbReference type="GO" id="GO:0003700">
    <property type="term" value="F:DNA-binding transcription factor activity"/>
    <property type="evidence" value="ECO:0007669"/>
    <property type="project" value="TreeGrafter"/>
</dbReference>